<name>A0A0G4P5V8_PENC3</name>
<reference evidence="3 4" key="1">
    <citation type="journal article" date="2014" name="Nat. Commun.">
        <title>Multiple recent horizontal transfers of a large genomic region in cheese making fungi.</title>
        <authorList>
            <person name="Cheeseman K."/>
            <person name="Ropars J."/>
            <person name="Renault P."/>
            <person name="Dupont J."/>
            <person name="Gouzy J."/>
            <person name="Branca A."/>
            <person name="Abraham A.L."/>
            <person name="Ceppi M."/>
            <person name="Conseiller E."/>
            <person name="Debuchy R."/>
            <person name="Malagnac F."/>
            <person name="Goarin A."/>
            <person name="Silar P."/>
            <person name="Lacoste S."/>
            <person name="Sallet E."/>
            <person name="Bensimon A."/>
            <person name="Giraud T."/>
            <person name="Brygoo Y."/>
        </authorList>
    </citation>
    <scope>NUCLEOTIDE SEQUENCE [LARGE SCALE GENOMIC DNA]</scope>
    <source>
        <strain evidence="4">FM 013</strain>
    </source>
</reference>
<protein>
    <submittedName>
        <fullName evidence="3">Str. FM013</fullName>
    </submittedName>
</protein>
<evidence type="ECO:0000313" key="4">
    <source>
        <dbReference type="Proteomes" id="UP000053732"/>
    </source>
</evidence>
<accession>A0A0G4P5V8</accession>
<dbReference type="AlphaFoldDB" id="A0A0G4P5V8"/>
<feature type="compositionally biased region" description="Low complexity" evidence="1">
    <location>
        <begin position="353"/>
        <end position="389"/>
    </location>
</feature>
<keyword evidence="2" id="KW-0732">Signal</keyword>
<sequence>MVKTTYALTLFAAVSLAAPVVQLNGRAENQGSVEHKNLIEDIPLIGTMLAGETKRDEAQPQHKNLIDELPVVGDLLGNNKENQRRDIGRDGISGLPLVGKLFGKHTHTGGENGMNKRHNVGQNHGQNAGQNEGQNYGQNAGQNGGQNYGQNAGQNEGQNAGQNHGQNHGQNAGQNGGKNWQRDLESSLRSIPIVGDLLGKDQDKPSHQQTETPAKHLDNRQAGHSKGVFGILQSLTSGSPVAKSHKRDESAAPKANEGQQGNQENKESESSGGLLGGLIGDSGLGGLKGNSEHGLGLIPMRRDAKELEARQAPIQGSTLAGVLLEGGALGKVTNFLSGGAMPKPGSSSPTDMGDGSTSGPPDPASGAGPHSGPGLAAEQQQQGSGAASE</sequence>
<feature type="region of interest" description="Disordered" evidence="1">
    <location>
        <begin position="238"/>
        <end position="277"/>
    </location>
</feature>
<evidence type="ECO:0000256" key="2">
    <source>
        <dbReference type="SAM" id="SignalP"/>
    </source>
</evidence>
<feature type="signal peptide" evidence="2">
    <location>
        <begin position="1"/>
        <end position="17"/>
    </location>
</feature>
<feature type="chain" id="PRO_5005195429" evidence="2">
    <location>
        <begin position="18"/>
        <end position="389"/>
    </location>
</feature>
<dbReference type="Proteomes" id="UP000053732">
    <property type="component" value="Unassembled WGS sequence"/>
</dbReference>
<organism evidence="3 4">
    <name type="scientific">Penicillium camemberti (strain FM 013)</name>
    <dbReference type="NCBI Taxonomy" id="1429867"/>
    <lineage>
        <taxon>Eukaryota</taxon>
        <taxon>Fungi</taxon>
        <taxon>Dikarya</taxon>
        <taxon>Ascomycota</taxon>
        <taxon>Pezizomycotina</taxon>
        <taxon>Eurotiomycetes</taxon>
        <taxon>Eurotiomycetidae</taxon>
        <taxon>Eurotiales</taxon>
        <taxon>Aspergillaceae</taxon>
        <taxon>Penicillium</taxon>
    </lineage>
</organism>
<keyword evidence="4" id="KW-1185">Reference proteome</keyword>
<dbReference type="EMBL" id="HG793139">
    <property type="protein sequence ID" value="CRL21664.1"/>
    <property type="molecule type" value="Genomic_DNA"/>
</dbReference>
<evidence type="ECO:0000313" key="3">
    <source>
        <dbReference type="EMBL" id="CRL21664.1"/>
    </source>
</evidence>
<dbReference type="STRING" id="1429867.A0A0G4P5V8"/>
<evidence type="ECO:0000256" key="1">
    <source>
        <dbReference type="SAM" id="MobiDB-lite"/>
    </source>
</evidence>
<gene>
    <name evidence="3" type="ORF">PCAMFM013_S006g000204</name>
</gene>
<feature type="region of interest" description="Disordered" evidence="1">
    <location>
        <begin position="197"/>
        <end position="221"/>
    </location>
</feature>
<feature type="compositionally biased region" description="Low complexity" evidence="1">
    <location>
        <begin position="148"/>
        <end position="173"/>
    </location>
</feature>
<feature type="compositionally biased region" description="Low complexity" evidence="1">
    <location>
        <begin position="121"/>
        <end position="141"/>
    </location>
</feature>
<feature type="region of interest" description="Disordered" evidence="1">
    <location>
        <begin position="336"/>
        <end position="389"/>
    </location>
</feature>
<proteinExistence type="predicted"/>
<feature type="region of interest" description="Disordered" evidence="1">
    <location>
        <begin position="81"/>
        <end position="180"/>
    </location>
</feature>